<dbReference type="Proteomes" id="UP000183832">
    <property type="component" value="Unassembled WGS sequence"/>
</dbReference>
<accession>A0A1J1I0W5</accession>
<evidence type="ECO:0000313" key="2">
    <source>
        <dbReference type="Proteomes" id="UP000183832"/>
    </source>
</evidence>
<keyword evidence="2" id="KW-1185">Reference proteome</keyword>
<reference evidence="1 2" key="1">
    <citation type="submission" date="2015-04" db="EMBL/GenBank/DDBJ databases">
        <authorList>
            <person name="Syromyatnikov M.Y."/>
            <person name="Popov V.N."/>
        </authorList>
    </citation>
    <scope>NUCLEOTIDE SEQUENCE [LARGE SCALE GENOMIC DNA]</scope>
</reference>
<gene>
    <name evidence="1" type="ORF">CLUMA_CG007444</name>
</gene>
<dbReference type="AlphaFoldDB" id="A0A1J1I0W5"/>
<evidence type="ECO:0000313" key="1">
    <source>
        <dbReference type="EMBL" id="CRK93917.1"/>
    </source>
</evidence>
<proteinExistence type="predicted"/>
<protein>
    <submittedName>
        <fullName evidence="1">CLUMA_CG007444, isoform A</fullName>
    </submittedName>
</protein>
<dbReference type="EMBL" id="CVRI01000038">
    <property type="protein sequence ID" value="CRK93917.1"/>
    <property type="molecule type" value="Genomic_DNA"/>
</dbReference>
<sequence length="84" mass="9636">MSNICLSIRELKFEETEAETNCVVVNIKCQTFKVKNSAKLAKEIKDLGWITVESSKNMHIRLTSTQCCAQTSKNVCKTQRQRRL</sequence>
<organism evidence="1 2">
    <name type="scientific">Clunio marinus</name>
    <dbReference type="NCBI Taxonomy" id="568069"/>
    <lineage>
        <taxon>Eukaryota</taxon>
        <taxon>Metazoa</taxon>
        <taxon>Ecdysozoa</taxon>
        <taxon>Arthropoda</taxon>
        <taxon>Hexapoda</taxon>
        <taxon>Insecta</taxon>
        <taxon>Pterygota</taxon>
        <taxon>Neoptera</taxon>
        <taxon>Endopterygota</taxon>
        <taxon>Diptera</taxon>
        <taxon>Nematocera</taxon>
        <taxon>Chironomoidea</taxon>
        <taxon>Chironomidae</taxon>
        <taxon>Clunio</taxon>
    </lineage>
</organism>
<name>A0A1J1I0W5_9DIPT</name>